<evidence type="ECO:0000256" key="3">
    <source>
        <dbReference type="ARBA" id="ARBA00023295"/>
    </source>
</evidence>
<dbReference type="Gene3D" id="3.20.20.80">
    <property type="entry name" value="Glycosidases"/>
    <property type="match status" value="2"/>
</dbReference>
<dbReference type="PROSITE" id="PS00653">
    <property type="entry name" value="GLYCOSYL_HYDROL_F1_2"/>
    <property type="match status" value="1"/>
</dbReference>
<dbReference type="SUPFAM" id="SSF51445">
    <property type="entry name" value="(Trans)glycosidases"/>
    <property type="match status" value="1"/>
</dbReference>
<keyword evidence="2" id="KW-0378">Hydrolase</keyword>
<dbReference type="RefSeq" id="WP_344989075.1">
    <property type="nucleotide sequence ID" value="NZ_BAABCD010000007.1"/>
</dbReference>
<organism evidence="5 6">
    <name type="scientific">Dietzia aurantiaca</name>
    <dbReference type="NCBI Taxonomy" id="983873"/>
    <lineage>
        <taxon>Bacteria</taxon>
        <taxon>Bacillati</taxon>
        <taxon>Actinomycetota</taxon>
        <taxon>Actinomycetes</taxon>
        <taxon>Mycobacteriales</taxon>
        <taxon>Dietziaceae</taxon>
        <taxon>Dietzia</taxon>
    </lineage>
</organism>
<dbReference type="InterPro" id="IPR017853">
    <property type="entry name" value="GH"/>
</dbReference>
<evidence type="ECO:0000313" key="5">
    <source>
        <dbReference type="EMBL" id="MFC4753562.1"/>
    </source>
</evidence>
<reference evidence="6" key="1">
    <citation type="journal article" date="2019" name="Int. J. Syst. Evol. Microbiol.">
        <title>The Global Catalogue of Microorganisms (GCM) 10K type strain sequencing project: providing services to taxonomists for standard genome sequencing and annotation.</title>
        <authorList>
            <consortium name="The Broad Institute Genomics Platform"/>
            <consortium name="The Broad Institute Genome Sequencing Center for Infectious Disease"/>
            <person name="Wu L."/>
            <person name="Ma J."/>
        </authorList>
    </citation>
    <scope>NUCLEOTIDE SEQUENCE [LARGE SCALE GENOMIC DNA]</scope>
    <source>
        <strain evidence="6">JCM 11882</strain>
    </source>
</reference>
<dbReference type="PRINTS" id="PR00131">
    <property type="entry name" value="GLHYDRLASE1"/>
</dbReference>
<name>A0ABV9PL67_9ACTN</name>
<evidence type="ECO:0000256" key="1">
    <source>
        <dbReference type="ARBA" id="ARBA00010838"/>
    </source>
</evidence>
<dbReference type="InterPro" id="IPR033132">
    <property type="entry name" value="GH_1_N_CS"/>
</dbReference>
<evidence type="ECO:0000313" key="6">
    <source>
        <dbReference type="Proteomes" id="UP001595836"/>
    </source>
</evidence>
<keyword evidence="6" id="KW-1185">Reference proteome</keyword>
<keyword evidence="3" id="KW-0326">Glycosidase</keyword>
<evidence type="ECO:0000256" key="4">
    <source>
        <dbReference type="RuleBase" id="RU003690"/>
    </source>
</evidence>
<evidence type="ECO:0000256" key="2">
    <source>
        <dbReference type="ARBA" id="ARBA00022801"/>
    </source>
</evidence>
<protein>
    <submittedName>
        <fullName evidence="5">Family 1 glycosylhydrolase</fullName>
    </submittedName>
</protein>
<proteinExistence type="inferred from homology"/>
<comment type="caution">
    <text evidence="5">The sequence shown here is derived from an EMBL/GenBank/DDBJ whole genome shotgun (WGS) entry which is preliminary data.</text>
</comment>
<dbReference type="EMBL" id="JBHSHP010000007">
    <property type="protein sequence ID" value="MFC4753562.1"/>
    <property type="molecule type" value="Genomic_DNA"/>
</dbReference>
<dbReference type="InterPro" id="IPR001360">
    <property type="entry name" value="Glyco_hydro_1"/>
</dbReference>
<sequence>MSRGSRAVGGRSIITRITAVLAAVALVAVLPQVPRAGAEASGAGPGAPAAGGFHWGVATSGFQVEGSNPDSNWKRYVDATSPGGEVDPVGDAVDFWNRYPEDIARAAAMGVNTFRMSVEWARIEPAPGVYDDEALAHYDRIIDSIRDHGMIPMITMVHFTYPGWLADRGGMLSGDAVEAFGRFSELITQRWAGDGTMWVTLNEPLVFFKHEMTIGRVGFQDFSSFLDQIEAAHRLGYAAAHRADPDAMVTMNEAYLPLATDFTDTLIGDRVADVVDYVGIDYYYGVALNNLTTINAAWDDFAAVRPQPEVIYEAIKHYAQSYPGKPIYIVENGFPTDNGARADGVDRGDFLRDTAFWLQRAVADGYPVIGYNQWSLVDNYEWGSYSPRFGLYQVDVLTDPALERTPTSGVDAYREIIAGGGVGPDYRPVLPGGWCSLSVIPDSCLNPVLVDGPRATLGG</sequence>
<accession>A0ABV9PL67</accession>
<gene>
    <name evidence="5" type="ORF">ACFO7U_02050</name>
</gene>
<comment type="similarity">
    <text evidence="1 4">Belongs to the glycosyl hydrolase 1 family.</text>
</comment>
<dbReference type="Pfam" id="PF00232">
    <property type="entry name" value="Glyco_hydro_1"/>
    <property type="match status" value="2"/>
</dbReference>
<dbReference type="PANTHER" id="PTHR10353">
    <property type="entry name" value="GLYCOSYL HYDROLASE"/>
    <property type="match status" value="1"/>
</dbReference>
<dbReference type="PANTHER" id="PTHR10353:SF209">
    <property type="entry name" value="GALACTOLIPID GALACTOSYLTRANSFERASE SFR2, CHLOROPLASTIC"/>
    <property type="match status" value="1"/>
</dbReference>
<dbReference type="Proteomes" id="UP001595836">
    <property type="component" value="Unassembled WGS sequence"/>
</dbReference>